<keyword evidence="3" id="KW-0689">Ribosomal protein</keyword>
<keyword evidence="1" id="KW-0812">Transmembrane</keyword>
<accession>A0A410DTJ6</accession>
<reference evidence="3 4" key="1">
    <citation type="submission" date="2018-01" db="EMBL/GenBank/DDBJ databases">
        <title>Genome Sequencing and Assembly of Anaerobacter polyendosporus strain CT4.</title>
        <authorList>
            <person name="Tachaapaikoon C."/>
            <person name="Sutheeworapong S."/>
            <person name="Jenjaroenpun P."/>
            <person name="Wongsurawat T."/>
            <person name="Nookeaw I."/>
            <person name="Cheawchanlertfa P."/>
            <person name="Kosugi A."/>
            <person name="Cheevadhanarak S."/>
            <person name="Ratanakhanokchai K."/>
        </authorList>
    </citation>
    <scope>NUCLEOTIDE SEQUENCE [LARGE SCALE GENOMIC DNA]</scope>
    <source>
        <strain evidence="3 4">CT4</strain>
    </source>
</reference>
<dbReference type="Gene3D" id="3.30.1390.10">
    <property type="match status" value="1"/>
</dbReference>
<keyword evidence="4" id="KW-1185">Reference proteome</keyword>
<dbReference type="KEGG" id="cmah:C1I91_12780"/>
<evidence type="ECO:0000259" key="2">
    <source>
        <dbReference type="Pfam" id="PF00542"/>
    </source>
</evidence>
<dbReference type="InterPro" id="IPR014719">
    <property type="entry name" value="Ribosomal_bL12_C/ClpS-like"/>
</dbReference>
<feature type="domain" description="Large ribosomal subunit protein bL12 C-terminal" evidence="2">
    <location>
        <begin position="78"/>
        <end position="105"/>
    </location>
</feature>
<proteinExistence type="predicted"/>
<evidence type="ECO:0000313" key="4">
    <source>
        <dbReference type="Proteomes" id="UP000286268"/>
    </source>
</evidence>
<sequence>MDDITMIILVIGAIILIILAIAVGKLRSDVANMKYTLEMIERKFGTSSVDNMNIRTEAPKSESLNNDLNDEIRKLILEGKKIKAIKVYRVATGVGLKEAKEYIDSFNIY</sequence>
<dbReference type="GO" id="GO:0006412">
    <property type="term" value="P:translation"/>
    <property type="evidence" value="ECO:0007669"/>
    <property type="project" value="InterPro"/>
</dbReference>
<dbReference type="Pfam" id="PF00542">
    <property type="entry name" value="Ribosomal_L12"/>
    <property type="match status" value="1"/>
</dbReference>
<keyword evidence="1" id="KW-0472">Membrane</keyword>
<name>A0A410DTJ6_9CLOT</name>
<protein>
    <submittedName>
        <fullName evidence="3">50S ribosomal protein L7/L12</fullName>
    </submittedName>
</protein>
<keyword evidence="1" id="KW-1133">Transmembrane helix</keyword>
<dbReference type="OrthoDB" id="2157431at2"/>
<organism evidence="3 4">
    <name type="scientific">Clostridium manihotivorum</name>
    <dbReference type="NCBI Taxonomy" id="2320868"/>
    <lineage>
        <taxon>Bacteria</taxon>
        <taxon>Bacillati</taxon>
        <taxon>Bacillota</taxon>
        <taxon>Clostridia</taxon>
        <taxon>Eubacteriales</taxon>
        <taxon>Clostridiaceae</taxon>
        <taxon>Clostridium</taxon>
    </lineage>
</organism>
<dbReference type="SUPFAM" id="SSF54736">
    <property type="entry name" value="ClpS-like"/>
    <property type="match status" value="1"/>
</dbReference>
<dbReference type="InterPro" id="IPR013823">
    <property type="entry name" value="Ribosomal_bL12_C"/>
</dbReference>
<gene>
    <name evidence="3" type="ORF">C1I91_12780</name>
</gene>
<dbReference type="Proteomes" id="UP000286268">
    <property type="component" value="Chromosome"/>
</dbReference>
<keyword evidence="3" id="KW-0687">Ribonucleoprotein</keyword>
<dbReference type="RefSeq" id="WP_128213232.1">
    <property type="nucleotide sequence ID" value="NZ_CP025746.1"/>
</dbReference>
<feature type="transmembrane region" description="Helical" evidence="1">
    <location>
        <begin position="6"/>
        <end position="24"/>
    </location>
</feature>
<evidence type="ECO:0000256" key="1">
    <source>
        <dbReference type="SAM" id="Phobius"/>
    </source>
</evidence>
<dbReference type="GO" id="GO:0005840">
    <property type="term" value="C:ribosome"/>
    <property type="evidence" value="ECO:0007669"/>
    <property type="project" value="UniProtKB-KW"/>
</dbReference>
<dbReference type="EMBL" id="CP025746">
    <property type="protein sequence ID" value="QAA32444.1"/>
    <property type="molecule type" value="Genomic_DNA"/>
</dbReference>
<dbReference type="AlphaFoldDB" id="A0A410DTJ6"/>
<evidence type="ECO:0000313" key="3">
    <source>
        <dbReference type="EMBL" id="QAA32444.1"/>
    </source>
</evidence>
<dbReference type="GO" id="GO:0003735">
    <property type="term" value="F:structural constituent of ribosome"/>
    <property type="evidence" value="ECO:0007669"/>
    <property type="project" value="InterPro"/>
</dbReference>